<reference evidence="2" key="1">
    <citation type="journal article" date="2012" name="Nature">
        <title>The tomato genome sequence provides insights into fleshy fruit evolution.</title>
        <authorList>
            <consortium name="Tomato Genome Consortium"/>
        </authorList>
    </citation>
    <scope>NUCLEOTIDE SEQUENCE [LARGE SCALE GENOMIC DNA]</scope>
    <source>
        <strain evidence="2">cv. Heinz 1706</strain>
    </source>
</reference>
<evidence type="ECO:0000259" key="1">
    <source>
        <dbReference type="Pfam" id="PF25071"/>
    </source>
</evidence>
<accession>A0A3Q7HWI9</accession>
<dbReference type="Proteomes" id="UP000004994">
    <property type="component" value="Chromosome 9"/>
</dbReference>
<dbReference type="PANTHER" id="PTHR35305:SF2">
    <property type="entry name" value="FAD-BINDING PROTEIN"/>
    <property type="match status" value="1"/>
</dbReference>
<evidence type="ECO:0000313" key="3">
    <source>
        <dbReference type="Proteomes" id="UP000004994"/>
    </source>
</evidence>
<dbReference type="InParanoid" id="A0A3Q7HWI9"/>
<dbReference type="STRING" id="4081.A0A3Q7HWI9"/>
<dbReference type="AlphaFoldDB" id="A0A3Q7HWI9"/>
<dbReference type="EnsemblPlants" id="Solyc09g008680.3.1">
    <property type="protein sequence ID" value="Solyc09g008680.3.1"/>
    <property type="gene ID" value="Solyc09g008680.3"/>
</dbReference>
<protein>
    <recommendedName>
        <fullName evidence="1">DUF7795 domain-containing protein</fullName>
    </recommendedName>
</protein>
<dbReference type="Gramene" id="Solyc09g008680.3.1">
    <property type="protein sequence ID" value="Solyc09g008680.3.1"/>
    <property type="gene ID" value="Solyc09g008680.3"/>
</dbReference>
<evidence type="ECO:0000313" key="2">
    <source>
        <dbReference type="EnsemblPlants" id="Solyc09g008680.3.1"/>
    </source>
</evidence>
<feature type="domain" description="DUF7795" evidence="1">
    <location>
        <begin position="11"/>
        <end position="125"/>
    </location>
</feature>
<proteinExistence type="predicted"/>
<dbReference type="FunCoup" id="A0A3Q7HWI9">
    <property type="interactions" value="588"/>
</dbReference>
<sequence length="247" mass="28180">MEIEDGGTLLKSKEKIFHTFSDFMLRIAKFDELVEVGSRLLVGFQQGLEYLRRQPIEKNSELVERIIRDNESTRLSSYIEAGCRNAHDSIHTMSKSKVVVDELACLLKEAEAVVQSINCSLAQVGELNVNNNANPLETCHDEAEASSIDPLEHEITDIAVMMAVVYSMVKSDYTMQEKIVSSLNLTSPSGELESYSSMWSLRPYIDDEIMHKAWKLIAICDTKKGQKKGEKYWKIYEFRKVKKMMIL</sequence>
<dbReference type="OMA" id="LRHMDDC"/>
<dbReference type="PaxDb" id="4081-Solyc09g008680.2.1"/>
<dbReference type="Pfam" id="PF25071">
    <property type="entry name" value="DUF7795"/>
    <property type="match status" value="1"/>
</dbReference>
<dbReference type="PANTHER" id="PTHR35305">
    <property type="entry name" value="FAD-BINDING PROTEIN"/>
    <property type="match status" value="1"/>
</dbReference>
<dbReference type="InterPro" id="IPR056697">
    <property type="entry name" value="DUF7795"/>
</dbReference>
<reference evidence="2" key="2">
    <citation type="submission" date="2019-01" db="UniProtKB">
        <authorList>
            <consortium name="EnsemblPlants"/>
        </authorList>
    </citation>
    <scope>IDENTIFICATION</scope>
    <source>
        <strain evidence="2">cv. Heinz 1706</strain>
    </source>
</reference>
<organism evidence="2">
    <name type="scientific">Solanum lycopersicum</name>
    <name type="common">Tomato</name>
    <name type="synonym">Lycopersicon esculentum</name>
    <dbReference type="NCBI Taxonomy" id="4081"/>
    <lineage>
        <taxon>Eukaryota</taxon>
        <taxon>Viridiplantae</taxon>
        <taxon>Streptophyta</taxon>
        <taxon>Embryophyta</taxon>
        <taxon>Tracheophyta</taxon>
        <taxon>Spermatophyta</taxon>
        <taxon>Magnoliopsida</taxon>
        <taxon>eudicotyledons</taxon>
        <taxon>Gunneridae</taxon>
        <taxon>Pentapetalae</taxon>
        <taxon>asterids</taxon>
        <taxon>lamiids</taxon>
        <taxon>Solanales</taxon>
        <taxon>Solanaceae</taxon>
        <taxon>Solanoideae</taxon>
        <taxon>Solaneae</taxon>
        <taxon>Solanum</taxon>
        <taxon>Solanum subgen. Lycopersicon</taxon>
    </lineage>
</organism>
<keyword evidence="3" id="KW-1185">Reference proteome</keyword>
<name>A0A3Q7HWI9_SOLLC</name>